<evidence type="ECO:0000259" key="1">
    <source>
        <dbReference type="Pfam" id="PF03033"/>
    </source>
</evidence>
<feature type="domain" description="Glycosyltransferase family 28 N-terminal" evidence="1">
    <location>
        <begin position="3"/>
        <end position="56"/>
    </location>
</feature>
<organism evidence="3 4">
    <name type="scientific">Sphingomonas trueperi</name>
    <dbReference type="NCBI Taxonomy" id="53317"/>
    <lineage>
        <taxon>Bacteria</taxon>
        <taxon>Pseudomonadati</taxon>
        <taxon>Pseudomonadota</taxon>
        <taxon>Alphaproteobacteria</taxon>
        <taxon>Sphingomonadales</taxon>
        <taxon>Sphingomonadaceae</taxon>
        <taxon>Sphingomonas</taxon>
    </lineage>
</organism>
<reference evidence="3 4" key="1">
    <citation type="submission" date="2020-03" db="EMBL/GenBank/DDBJ databases">
        <title>Genomic Encyclopedia of Type Strains, Phase IV (KMG-IV): sequencing the most valuable type-strain genomes for metagenomic binning, comparative biology and taxonomic classification.</title>
        <authorList>
            <person name="Goeker M."/>
        </authorList>
    </citation>
    <scope>NUCLEOTIDE SEQUENCE [LARGE SCALE GENOMIC DNA]</scope>
    <source>
        <strain evidence="3 4">DSM 7225</strain>
    </source>
</reference>
<proteinExistence type="predicted"/>
<evidence type="ECO:0000259" key="2">
    <source>
        <dbReference type="Pfam" id="PF06722"/>
    </source>
</evidence>
<dbReference type="GO" id="GO:0005975">
    <property type="term" value="P:carbohydrate metabolic process"/>
    <property type="evidence" value="ECO:0007669"/>
    <property type="project" value="InterPro"/>
</dbReference>
<dbReference type="InterPro" id="IPR002213">
    <property type="entry name" value="UDP_glucos_trans"/>
</dbReference>
<dbReference type="Pfam" id="PF06722">
    <property type="entry name" value="EryCIII-like_C"/>
    <property type="match status" value="1"/>
</dbReference>
<dbReference type="Gene3D" id="3.40.50.2000">
    <property type="entry name" value="Glycogen Phosphorylase B"/>
    <property type="match status" value="2"/>
</dbReference>
<dbReference type="SUPFAM" id="SSF53756">
    <property type="entry name" value="UDP-Glycosyltransferase/glycogen phosphorylase"/>
    <property type="match status" value="1"/>
</dbReference>
<dbReference type="GO" id="GO:0008194">
    <property type="term" value="F:UDP-glycosyltransferase activity"/>
    <property type="evidence" value="ECO:0007669"/>
    <property type="project" value="InterPro"/>
</dbReference>
<dbReference type="PANTHER" id="PTHR48050:SF13">
    <property type="entry name" value="STEROL 3-BETA-GLUCOSYLTRANSFERASE UGT80A2"/>
    <property type="match status" value="1"/>
</dbReference>
<dbReference type="GO" id="GO:0033072">
    <property type="term" value="P:vancomycin biosynthetic process"/>
    <property type="evidence" value="ECO:0007669"/>
    <property type="project" value="UniProtKB-ARBA"/>
</dbReference>
<feature type="domain" description="Erythromycin biosynthesis protein CIII-like C-terminal" evidence="2">
    <location>
        <begin position="304"/>
        <end position="402"/>
    </location>
</feature>
<dbReference type="GO" id="GO:0016758">
    <property type="term" value="F:hexosyltransferase activity"/>
    <property type="evidence" value="ECO:0007669"/>
    <property type="project" value="InterPro"/>
</dbReference>
<gene>
    <name evidence="3" type="ORF">GGR89_000934</name>
</gene>
<evidence type="ECO:0000313" key="4">
    <source>
        <dbReference type="Proteomes" id="UP000531251"/>
    </source>
</evidence>
<dbReference type="InterPro" id="IPR050426">
    <property type="entry name" value="Glycosyltransferase_28"/>
</dbReference>
<dbReference type="Proteomes" id="UP000531251">
    <property type="component" value="Unassembled WGS sequence"/>
</dbReference>
<dbReference type="RefSeq" id="WP_125975726.1">
    <property type="nucleotide sequence ID" value="NZ_BAAADY010000017.1"/>
</dbReference>
<dbReference type="InterPro" id="IPR010610">
    <property type="entry name" value="EryCIII-like_C"/>
</dbReference>
<dbReference type="PANTHER" id="PTHR48050">
    <property type="entry name" value="STEROL 3-BETA-GLUCOSYLTRANSFERASE"/>
    <property type="match status" value="1"/>
</dbReference>
<accession>A0A7X6BB38</accession>
<comment type="caution">
    <text evidence="3">The sequence shown here is derived from an EMBL/GenBank/DDBJ whole genome shotgun (WGS) entry which is preliminary data.</text>
</comment>
<keyword evidence="3" id="KW-0808">Transferase</keyword>
<dbReference type="EMBL" id="JAATJB010000002">
    <property type="protein sequence ID" value="NJB96634.1"/>
    <property type="molecule type" value="Genomic_DNA"/>
</dbReference>
<keyword evidence="4" id="KW-1185">Reference proteome</keyword>
<dbReference type="CDD" id="cd03784">
    <property type="entry name" value="GT1_Gtf-like"/>
    <property type="match status" value="1"/>
</dbReference>
<dbReference type="InterPro" id="IPR004276">
    <property type="entry name" value="GlycoTrans_28_N"/>
</dbReference>
<dbReference type="AlphaFoldDB" id="A0A7X6BB38"/>
<sequence length="427" mass="44122">MRVVLATLGTLGDVHPFIALALGMQARGHTPVFAGAESVRPIAARHGIEFHPIRPDGPQLIADTGMDEGAIARAIATDFDFIINRVLVPYAEVTLADLTPVVAGADLVLASSFSIHARIAAQAAGVRLASALLQPITLLSAEDPPVLTRGETALVTLRRWFGAGAVRPLLQLAERRYATGLKPFAALRAAAGAPPFTGNEMLSGPLAVERAIGLWSPAFAPAPGDVPPSFAQTGFVFYDGGFAGEGLSAKIEAFLEAGPPPLVFTLGSMAVYAEDGFYAASAEAARRLGRRAVLLVGDDLLERHRHLAGDTVLVAGYAPHSQIFPRAAAVIGHGGIGTTAQAIRAGAPQLVCPIFGDQFDNAARIVRAGLGLSLPKRRYTAARASAAIARLLASATIAEQARVAGAAILAEDGVGTALDALGLGKLD</sequence>
<name>A0A7X6BB38_9SPHN</name>
<dbReference type="Pfam" id="PF03033">
    <property type="entry name" value="Glyco_transf_28"/>
    <property type="match status" value="1"/>
</dbReference>
<evidence type="ECO:0000313" key="3">
    <source>
        <dbReference type="EMBL" id="NJB96634.1"/>
    </source>
</evidence>
<protein>
    <submittedName>
        <fullName evidence="3">UDP:flavonoid glycosyltransferase YjiC (YdhE family)</fullName>
    </submittedName>
</protein>